<accession>A0A225VJM9</accession>
<dbReference type="AlphaFoldDB" id="A0A225VJM9"/>
<dbReference type="InterPro" id="IPR025314">
    <property type="entry name" value="DUF4219"/>
</dbReference>
<dbReference type="Proteomes" id="UP000198211">
    <property type="component" value="Unassembled WGS sequence"/>
</dbReference>
<feature type="region of interest" description="Disordered" evidence="1">
    <location>
        <begin position="1"/>
        <end position="20"/>
    </location>
</feature>
<dbReference type="OrthoDB" id="123058at2759"/>
<comment type="caution">
    <text evidence="3">The sequence shown here is derived from an EMBL/GenBank/DDBJ whole genome shotgun (WGS) entry which is preliminary data.</text>
</comment>
<evidence type="ECO:0000256" key="1">
    <source>
        <dbReference type="SAM" id="MobiDB-lite"/>
    </source>
</evidence>
<protein>
    <recommendedName>
        <fullName evidence="2">DUF4219 domain-containing protein</fullName>
    </recommendedName>
</protein>
<reference evidence="4" key="1">
    <citation type="submission" date="2017-03" db="EMBL/GenBank/DDBJ databases">
        <title>Phytopthora megakarya and P. palmivora, two closely related causual agents of cacao black pod achieved similar genome size and gene model numbers by different mechanisms.</title>
        <authorList>
            <person name="Ali S."/>
            <person name="Shao J."/>
            <person name="Larry D.J."/>
            <person name="Kronmiller B."/>
            <person name="Shen D."/>
            <person name="Strem M.D."/>
            <person name="Melnick R.L."/>
            <person name="Guiltinan M.J."/>
            <person name="Tyler B.M."/>
            <person name="Meinhardt L.W."/>
            <person name="Bailey B.A."/>
        </authorList>
    </citation>
    <scope>NUCLEOTIDE SEQUENCE [LARGE SCALE GENOMIC DNA]</scope>
    <source>
        <strain evidence="4">zdho120</strain>
    </source>
</reference>
<keyword evidence="4" id="KW-1185">Reference proteome</keyword>
<feature type="domain" description="DUF4219" evidence="2">
    <location>
        <begin position="21"/>
        <end position="46"/>
    </location>
</feature>
<dbReference type="EMBL" id="NBNE01004493">
    <property type="protein sequence ID" value="OWZ05314.1"/>
    <property type="molecule type" value="Genomic_DNA"/>
</dbReference>
<name>A0A225VJM9_9STRA</name>
<organism evidence="3 4">
    <name type="scientific">Phytophthora megakarya</name>
    <dbReference type="NCBI Taxonomy" id="4795"/>
    <lineage>
        <taxon>Eukaryota</taxon>
        <taxon>Sar</taxon>
        <taxon>Stramenopiles</taxon>
        <taxon>Oomycota</taxon>
        <taxon>Peronosporomycetes</taxon>
        <taxon>Peronosporales</taxon>
        <taxon>Peronosporaceae</taxon>
        <taxon>Phytophthora</taxon>
    </lineage>
</organism>
<evidence type="ECO:0000313" key="3">
    <source>
        <dbReference type="EMBL" id="OWZ05314.1"/>
    </source>
</evidence>
<gene>
    <name evidence="3" type="ORF">PHMEG_00022617</name>
</gene>
<evidence type="ECO:0000259" key="2">
    <source>
        <dbReference type="Pfam" id="PF13961"/>
    </source>
</evidence>
<sequence>MAEQKKAAKELSDEKRTIPPFDGKDYEVWHECVKLKLQRKKLWKYCQEDIAKPDEIKEEEAHDKRMSETSRAKKIIYDAMTNNIMKTRFMGKTYLKYAEERSKLSRLRLNSNGNMPDHLNEMRRLMETIAAVGQPVDEYVKPALLIGSHLRDVMVVLVVAGIKVVDVELDRGMLLVGQKRSMPVFTATT</sequence>
<proteinExistence type="predicted"/>
<evidence type="ECO:0000313" key="4">
    <source>
        <dbReference type="Proteomes" id="UP000198211"/>
    </source>
</evidence>
<dbReference type="Pfam" id="PF13961">
    <property type="entry name" value="DUF4219"/>
    <property type="match status" value="1"/>
</dbReference>